<protein>
    <recommendedName>
        <fullName evidence="5">ABC transporter domain-containing protein</fullName>
    </recommendedName>
</protein>
<dbReference type="SUPFAM" id="SSF52540">
    <property type="entry name" value="P-loop containing nucleoside triphosphate hydrolases"/>
    <property type="match status" value="1"/>
</dbReference>
<dbReference type="GO" id="GO:0005524">
    <property type="term" value="F:ATP binding"/>
    <property type="evidence" value="ECO:0007669"/>
    <property type="project" value="UniProtKB-KW"/>
</dbReference>
<proteinExistence type="inferred from homology"/>
<dbReference type="KEGG" id="eac:EAL2_808p01280"/>
<organism evidence="6 7">
    <name type="scientific">Peptoclostridium acidaminophilum DSM 3953</name>
    <dbReference type="NCBI Taxonomy" id="1286171"/>
    <lineage>
        <taxon>Bacteria</taxon>
        <taxon>Bacillati</taxon>
        <taxon>Bacillota</taxon>
        <taxon>Clostridia</taxon>
        <taxon>Peptostreptococcales</taxon>
        <taxon>Peptoclostridiaceae</taxon>
        <taxon>Peptoclostridium</taxon>
    </lineage>
</organism>
<keyword evidence="3" id="KW-0547">Nucleotide-binding</keyword>
<reference evidence="6 7" key="1">
    <citation type="journal article" date="2014" name="Genome Announc.">
        <title>Complete Genome Sequence of Amino Acid-Utilizing Eubacterium acidaminophilum al-2 (DSM 3953).</title>
        <authorList>
            <person name="Poehlein A."/>
            <person name="Andreesen J.R."/>
            <person name="Daniel R."/>
        </authorList>
    </citation>
    <scope>NUCLEOTIDE SEQUENCE [LARGE SCALE GENOMIC DNA]</scope>
    <source>
        <strain evidence="6 7">DSM 3953</strain>
        <plasmid evidence="7">Plasmid EAL2_808p</plasmid>
    </source>
</reference>
<evidence type="ECO:0000313" key="6">
    <source>
        <dbReference type="EMBL" id="AHM57633.1"/>
    </source>
</evidence>
<feature type="domain" description="ABC transporter" evidence="5">
    <location>
        <begin position="21"/>
        <end position="70"/>
    </location>
</feature>
<dbReference type="GO" id="GO:0016887">
    <property type="term" value="F:ATP hydrolysis activity"/>
    <property type="evidence" value="ECO:0007669"/>
    <property type="project" value="InterPro"/>
</dbReference>
<geneLocation type="plasmid" evidence="6 7">
    <name>EAL2_808p</name>
</geneLocation>
<evidence type="ECO:0000259" key="5">
    <source>
        <dbReference type="Pfam" id="PF00005"/>
    </source>
</evidence>
<dbReference type="PANTHER" id="PTHR42711">
    <property type="entry name" value="ABC TRANSPORTER ATP-BINDING PROTEIN"/>
    <property type="match status" value="1"/>
</dbReference>
<comment type="similarity">
    <text evidence="1">Belongs to the ABC transporter superfamily.</text>
</comment>
<keyword evidence="2" id="KW-0813">Transport</keyword>
<dbReference type="InterPro" id="IPR003439">
    <property type="entry name" value="ABC_transporter-like_ATP-bd"/>
</dbReference>
<sequence length="78" mass="8245">MEIGIQTHSLIKKFGNITAVNKLDITVKKNTIFGLVGPDGAGKTTTMRMLCSLVVPDSGTAEIGGLNIALKSDEIKKT</sequence>
<dbReference type="Gene3D" id="3.40.50.300">
    <property type="entry name" value="P-loop containing nucleotide triphosphate hydrolases"/>
    <property type="match status" value="1"/>
</dbReference>
<dbReference type="PANTHER" id="PTHR42711:SF5">
    <property type="entry name" value="ABC TRANSPORTER ATP-BINDING PROTEIN NATA"/>
    <property type="match status" value="1"/>
</dbReference>
<evidence type="ECO:0000256" key="2">
    <source>
        <dbReference type="ARBA" id="ARBA00022448"/>
    </source>
</evidence>
<dbReference type="PATRIC" id="fig|1286171.3.peg.2305"/>
<dbReference type="Proteomes" id="UP000019591">
    <property type="component" value="Plasmid EAL2_808p"/>
</dbReference>
<evidence type="ECO:0000256" key="1">
    <source>
        <dbReference type="ARBA" id="ARBA00005417"/>
    </source>
</evidence>
<keyword evidence="6" id="KW-0614">Plasmid</keyword>
<dbReference type="eggNOG" id="COG1131">
    <property type="taxonomic scope" value="Bacteria"/>
</dbReference>
<dbReference type="InterPro" id="IPR050763">
    <property type="entry name" value="ABC_transporter_ATP-binding"/>
</dbReference>
<evidence type="ECO:0000256" key="3">
    <source>
        <dbReference type="ARBA" id="ARBA00022741"/>
    </source>
</evidence>
<gene>
    <name evidence="6" type="ORF">EAL2_808p01280</name>
</gene>
<name>W8TIM3_PEPAC</name>
<keyword evidence="7" id="KW-1185">Reference proteome</keyword>
<dbReference type="EMBL" id="CP007453">
    <property type="protein sequence ID" value="AHM57633.1"/>
    <property type="molecule type" value="Genomic_DNA"/>
</dbReference>
<dbReference type="RefSeq" id="WP_051489241.1">
    <property type="nucleotide sequence ID" value="NZ_CP007453.1"/>
</dbReference>
<accession>W8TIM3</accession>
<dbReference type="HOGENOM" id="CLU_000604_1_15_9"/>
<evidence type="ECO:0000313" key="7">
    <source>
        <dbReference type="Proteomes" id="UP000019591"/>
    </source>
</evidence>
<dbReference type="AlphaFoldDB" id="W8TIM3"/>
<dbReference type="Pfam" id="PF00005">
    <property type="entry name" value="ABC_tran"/>
    <property type="match status" value="1"/>
</dbReference>
<keyword evidence="4" id="KW-0067">ATP-binding</keyword>
<evidence type="ECO:0000256" key="4">
    <source>
        <dbReference type="ARBA" id="ARBA00022840"/>
    </source>
</evidence>
<dbReference type="InterPro" id="IPR027417">
    <property type="entry name" value="P-loop_NTPase"/>
</dbReference>